<gene>
    <name evidence="1" type="ORF">DENIS_4742</name>
</gene>
<reference evidence="2" key="1">
    <citation type="submission" date="2017-11" db="EMBL/GenBank/DDBJ databases">
        <authorList>
            <person name="Watanabe M."/>
            <person name="Kojima H."/>
        </authorList>
    </citation>
    <scope>NUCLEOTIDE SEQUENCE [LARGE SCALE GENOMIC DNA]</scope>
    <source>
        <strain evidence="2">Tokyo 01</strain>
    </source>
</reference>
<dbReference type="RefSeq" id="WP_124330784.1">
    <property type="nucleotide sequence ID" value="NZ_BEXT01000001.1"/>
</dbReference>
<dbReference type="OrthoDB" id="5524890at2"/>
<evidence type="ECO:0000313" key="2">
    <source>
        <dbReference type="Proteomes" id="UP000288096"/>
    </source>
</evidence>
<organism evidence="1 2">
    <name type="scientific">Desulfonema ishimotonii</name>
    <dbReference type="NCBI Taxonomy" id="45657"/>
    <lineage>
        <taxon>Bacteria</taxon>
        <taxon>Pseudomonadati</taxon>
        <taxon>Thermodesulfobacteriota</taxon>
        <taxon>Desulfobacteria</taxon>
        <taxon>Desulfobacterales</taxon>
        <taxon>Desulfococcaceae</taxon>
        <taxon>Desulfonema</taxon>
    </lineage>
</organism>
<dbReference type="AlphaFoldDB" id="A0A401G3E8"/>
<evidence type="ECO:0000313" key="1">
    <source>
        <dbReference type="EMBL" id="GBC63744.1"/>
    </source>
</evidence>
<dbReference type="EMBL" id="BEXT01000001">
    <property type="protein sequence ID" value="GBC63744.1"/>
    <property type="molecule type" value="Genomic_DNA"/>
</dbReference>
<keyword evidence="2" id="KW-1185">Reference proteome</keyword>
<sequence>MNNIYLKIPYLILSTVINGKEETEERILTPFGTIDMTYRKISPPGNNLPRFEIEVGGDTGHWIYDDMVAEFRTTLHKFIRGIAQRRFEDKTLCENYDLRVCIRGELENNSRQIGTALSPPSELPG</sequence>
<proteinExistence type="predicted"/>
<dbReference type="Proteomes" id="UP000288096">
    <property type="component" value="Unassembled WGS sequence"/>
</dbReference>
<reference evidence="2" key="2">
    <citation type="submission" date="2019-01" db="EMBL/GenBank/DDBJ databases">
        <title>Genome sequence of Desulfonema ishimotonii strain Tokyo 01.</title>
        <authorList>
            <person name="Fukui M."/>
        </authorList>
    </citation>
    <scope>NUCLEOTIDE SEQUENCE [LARGE SCALE GENOMIC DNA]</scope>
    <source>
        <strain evidence="2">Tokyo 01</strain>
    </source>
</reference>
<comment type="caution">
    <text evidence="1">The sequence shown here is derived from an EMBL/GenBank/DDBJ whole genome shotgun (WGS) entry which is preliminary data.</text>
</comment>
<protein>
    <submittedName>
        <fullName evidence="1">Uncharacterized protein</fullName>
    </submittedName>
</protein>
<name>A0A401G3E8_9BACT</name>
<accession>A0A401G3E8</accession>